<organism evidence="1 2">
    <name type="scientific">Clostridium frigoriphilum</name>
    <dbReference type="NCBI Taxonomy" id="443253"/>
    <lineage>
        <taxon>Bacteria</taxon>
        <taxon>Bacillati</taxon>
        <taxon>Bacillota</taxon>
        <taxon>Clostridia</taxon>
        <taxon>Eubacteriales</taxon>
        <taxon>Clostridiaceae</taxon>
        <taxon>Clostridium</taxon>
    </lineage>
</organism>
<protein>
    <recommendedName>
        <fullName evidence="3">rRNA biogenesis protein rrp5</fullName>
    </recommendedName>
</protein>
<sequence>MNNDLIIKGLEMIIVGLREDLVEVVKGKALHIESTKPKVETFTLEKVRGVLASKSQNGKQPEVKSLITKYGGKKLTDIDPACYKDLLKEAEGL</sequence>
<reference evidence="1 2" key="1">
    <citation type="submission" date="2023-11" db="EMBL/GenBank/DDBJ databases">
        <title>Draft genome sequence of a psychrophilic Clostridium strain from permafrost water brine.</title>
        <authorList>
            <person name="Shcherbakova V.A."/>
            <person name="Trubitsyn V.E."/>
            <person name="Zakharyuk A.G."/>
        </authorList>
    </citation>
    <scope>NUCLEOTIDE SEQUENCE [LARGE SCALE GENOMIC DNA]</scope>
    <source>
        <strain evidence="1 2">14F</strain>
    </source>
</reference>
<name>A0ABU7USA3_9CLOT</name>
<comment type="caution">
    <text evidence="1">The sequence shown here is derived from an EMBL/GenBank/DDBJ whole genome shotgun (WGS) entry which is preliminary data.</text>
</comment>
<evidence type="ECO:0000313" key="1">
    <source>
        <dbReference type="EMBL" id="MEF2113452.1"/>
    </source>
</evidence>
<evidence type="ECO:0008006" key="3">
    <source>
        <dbReference type="Google" id="ProtNLM"/>
    </source>
</evidence>
<keyword evidence="2" id="KW-1185">Reference proteome</keyword>
<dbReference type="Proteomes" id="UP001498469">
    <property type="component" value="Unassembled WGS sequence"/>
</dbReference>
<accession>A0ABU7USA3</accession>
<proteinExistence type="predicted"/>
<evidence type="ECO:0000313" key="2">
    <source>
        <dbReference type="Proteomes" id="UP001498469"/>
    </source>
</evidence>
<dbReference type="EMBL" id="JAZHFS010000013">
    <property type="protein sequence ID" value="MEF2113452.1"/>
    <property type="molecule type" value="Genomic_DNA"/>
</dbReference>
<dbReference type="RefSeq" id="WP_216252147.1">
    <property type="nucleotide sequence ID" value="NZ_JAZHFS010000013.1"/>
</dbReference>
<gene>
    <name evidence="1" type="ORF">SJI18_14175</name>
</gene>